<protein>
    <submittedName>
        <fullName evidence="1">DNA-directed RNA polymerase</fullName>
    </submittedName>
</protein>
<proteinExistence type="predicted"/>
<name>A0A8S5PRT4_9CAUD</name>
<sequence>MTKVVCNLCGKTFGIYDCKNIVTFDTMLPYGSKYDGMSFNIDMCPDCCDKVIDLIRPLCKFDPLYESD</sequence>
<evidence type="ECO:0000313" key="1">
    <source>
        <dbReference type="EMBL" id="DAE09496.1"/>
    </source>
</evidence>
<keyword evidence="1" id="KW-0240">DNA-directed RNA polymerase</keyword>
<dbReference type="EMBL" id="BK015488">
    <property type="protein sequence ID" value="DAE09496.1"/>
    <property type="molecule type" value="Genomic_DNA"/>
</dbReference>
<dbReference type="GO" id="GO:0000428">
    <property type="term" value="C:DNA-directed RNA polymerase complex"/>
    <property type="evidence" value="ECO:0007669"/>
    <property type="project" value="UniProtKB-KW"/>
</dbReference>
<organism evidence="1">
    <name type="scientific">Siphoviridae sp. ct96x5</name>
    <dbReference type="NCBI Taxonomy" id="2825367"/>
    <lineage>
        <taxon>Viruses</taxon>
        <taxon>Duplodnaviria</taxon>
        <taxon>Heunggongvirae</taxon>
        <taxon>Uroviricota</taxon>
        <taxon>Caudoviricetes</taxon>
    </lineage>
</organism>
<accession>A0A8S5PRT4</accession>
<reference evidence="1" key="1">
    <citation type="journal article" date="2021" name="Proc. Natl. Acad. Sci. U.S.A.">
        <title>A Catalog of Tens of Thousands of Viruses from Human Metagenomes Reveals Hidden Associations with Chronic Diseases.</title>
        <authorList>
            <person name="Tisza M.J."/>
            <person name="Buck C.B."/>
        </authorList>
    </citation>
    <scope>NUCLEOTIDE SEQUENCE</scope>
    <source>
        <strain evidence="1">Ct96x5</strain>
    </source>
</reference>
<keyword evidence="1" id="KW-0804">Transcription</keyword>